<dbReference type="CDD" id="cd05288">
    <property type="entry name" value="PGDH"/>
    <property type="match status" value="1"/>
</dbReference>
<dbReference type="Proteomes" id="UP000320762">
    <property type="component" value="Unassembled WGS sequence"/>
</dbReference>
<dbReference type="InterPro" id="IPR020843">
    <property type="entry name" value="ER"/>
</dbReference>
<dbReference type="Gene3D" id="3.90.180.10">
    <property type="entry name" value="Medium-chain alcohol dehydrogenases, catalytic domain"/>
    <property type="match status" value="1"/>
</dbReference>
<accession>A0A550CJN6</accession>
<dbReference type="SUPFAM" id="SSF51735">
    <property type="entry name" value="NAD(P)-binding Rossmann-fold domains"/>
    <property type="match status" value="1"/>
</dbReference>
<dbReference type="PANTHER" id="PTHR43205:SF7">
    <property type="entry name" value="PROSTAGLANDIN REDUCTASE 1"/>
    <property type="match status" value="1"/>
</dbReference>
<sequence length="341" mass="36849">MSPVRNAKTIFAEVPEDFPVPGKHIVYDDKDTIDLDTAVLNGGVLVKVLYLSIDPYMRGRMAAPSKKSYIPPFPLGAPMNGHGVGVVVRSEAQTIKAGDHVYGYLTHEEYSIQSAGNLRVLPSGHHISWSHFVGAVGMAGMTAYAAWKEFADAKAGETVFVSTGAGAVGSLVAQLAKMDGYKVIASAGSDEKVEFMKEIGVDVPFNYKTADMRAILEKEGPINVYWDNVGGETLEAAMDFADVGCRIISCGAISGYNTGIKPVRNWNNVFVKSLHIHGFIVSRIQGKYEDGFYKEVPAWLESGKIKIREQIVDGLDKLGDLFVAVQKGTNTGKAVVKVADE</sequence>
<dbReference type="InterPro" id="IPR041694">
    <property type="entry name" value="ADH_N_2"/>
</dbReference>
<dbReference type="Pfam" id="PF16884">
    <property type="entry name" value="ADH_N_2"/>
    <property type="match status" value="1"/>
</dbReference>
<dbReference type="PANTHER" id="PTHR43205">
    <property type="entry name" value="PROSTAGLANDIN REDUCTASE"/>
    <property type="match status" value="1"/>
</dbReference>
<dbReference type="Pfam" id="PF00107">
    <property type="entry name" value="ADH_zinc_N"/>
    <property type="match status" value="1"/>
</dbReference>
<dbReference type="Gene3D" id="3.40.50.720">
    <property type="entry name" value="NAD(P)-binding Rossmann-like Domain"/>
    <property type="match status" value="1"/>
</dbReference>
<dbReference type="OrthoDB" id="809632at2759"/>
<dbReference type="SMART" id="SM00829">
    <property type="entry name" value="PKS_ER"/>
    <property type="match status" value="1"/>
</dbReference>
<dbReference type="SUPFAM" id="SSF50129">
    <property type="entry name" value="GroES-like"/>
    <property type="match status" value="1"/>
</dbReference>
<evidence type="ECO:0000259" key="2">
    <source>
        <dbReference type="SMART" id="SM00829"/>
    </source>
</evidence>
<comment type="caution">
    <text evidence="3">The sequence shown here is derived from an EMBL/GenBank/DDBJ whole genome shotgun (WGS) entry which is preliminary data.</text>
</comment>
<feature type="domain" description="Enoyl reductase (ER)" evidence="2">
    <location>
        <begin position="28"/>
        <end position="336"/>
    </location>
</feature>
<dbReference type="AlphaFoldDB" id="A0A550CJN6"/>
<dbReference type="InterPro" id="IPR036291">
    <property type="entry name" value="NAD(P)-bd_dom_sf"/>
</dbReference>
<protein>
    <recommendedName>
        <fullName evidence="2">Enoyl reductase (ER) domain-containing protein</fullName>
    </recommendedName>
</protein>
<dbReference type="InterPro" id="IPR011032">
    <property type="entry name" value="GroES-like_sf"/>
</dbReference>
<dbReference type="InterPro" id="IPR045010">
    <property type="entry name" value="MDR_fam"/>
</dbReference>
<reference evidence="3 4" key="1">
    <citation type="journal article" date="2019" name="New Phytol.">
        <title>Comparative genomics reveals unique wood-decay strategies and fruiting body development in the Schizophyllaceae.</title>
        <authorList>
            <person name="Almasi E."/>
            <person name="Sahu N."/>
            <person name="Krizsan K."/>
            <person name="Balint B."/>
            <person name="Kovacs G.M."/>
            <person name="Kiss B."/>
            <person name="Cseklye J."/>
            <person name="Drula E."/>
            <person name="Henrissat B."/>
            <person name="Nagy I."/>
            <person name="Chovatia M."/>
            <person name="Adam C."/>
            <person name="LaButti K."/>
            <person name="Lipzen A."/>
            <person name="Riley R."/>
            <person name="Grigoriev I.V."/>
            <person name="Nagy L.G."/>
        </authorList>
    </citation>
    <scope>NUCLEOTIDE SEQUENCE [LARGE SCALE GENOMIC DNA]</scope>
    <source>
        <strain evidence="3 4">NL-1724</strain>
    </source>
</reference>
<keyword evidence="1" id="KW-0560">Oxidoreductase</keyword>
<proteinExistence type="predicted"/>
<keyword evidence="4" id="KW-1185">Reference proteome</keyword>
<evidence type="ECO:0000313" key="4">
    <source>
        <dbReference type="Proteomes" id="UP000320762"/>
    </source>
</evidence>
<dbReference type="FunFam" id="3.40.50.720:FF:000121">
    <property type="entry name" value="Prostaglandin reductase 2"/>
    <property type="match status" value="1"/>
</dbReference>
<dbReference type="EMBL" id="VDMD01000006">
    <property type="protein sequence ID" value="TRM65021.1"/>
    <property type="molecule type" value="Genomic_DNA"/>
</dbReference>
<dbReference type="InterPro" id="IPR013149">
    <property type="entry name" value="ADH-like_C"/>
</dbReference>
<gene>
    <name evidence="3" type="ORF">BD626DRAFT_400067</name>
</gene>
<dbReference type="GO" id="GO:0016628">
    <property type="term" value="F:oxidoreductase activity, acting on the CH-CH group of donors, NAD or NADP as acceptor"/>
    <property type="evidence" value="ECO:0007669"/>
    <property type="project" value="InterPro"/>
</dbReference>
<evidence type="ECO:0000313" key="3">
    <source>
        <dbReference type="EMBL" id="TRM65021.1"/>
    </source>
</evidence>
<evidence type="ECO:0000256" key="1">
    <source>
        <dbReference type="ARBA" id="ARBA00023002"/>
    </source>
</evidence>
<name>A0A550CJN6_9AGAR</name>
<organism evidence="3 4">
    <name type="scientific">Schizophyllum amplum</name>
    <dbReference type="NCBI Taxonomy" id="97359"/>
    <lineage>
        <taxon>Eukaryota</taxon>
        <taxon>Fungi</taxon>
        <taxon>Dikarya</taxon>
        <taxon>Basidiomycota</taxon>
        <taxon>Agaricomycotina</taxon>
        <taxon>Agaricomycetes</taxon>
        <taxon>Agaricomycetidae</taxon>
        <taxon>Agaricales</taxon>
        <taxon>Schizophyllaceae</taxon>
        <taxon>Schizophyllum</taxon>
    </lineage>
</organism>